<proteinExistence type="predicted"/>
<dbReference type="PANTHER" id="PTHR46470">
    <property type="entry name" value="N-ACYLNEURAMINATE-9-PHOSPHATASE"/>
    <property type="match status" value="1"/>
</dbReference>
<evidence type="ECO:0000256" key="2">
    <source>
        <dbReference type="ARBA" id="ARBA00022801"/>
    </source>
</evidence>
<dbReference type="SUPFAM" id="SSF56784">
    <property type="entry name" value="HAD-like"/>
    <property type="match status" value="1"/>
</dbReference>
<dbReference type="InterPro" id="IPR023214">
    <property type="entry name" value="HAD_sf"/>
</dbReference>
<sequence>MADRGTAEAAGHSHRCLGDRRCDAAVRCGDLRDAMSTVIVFDLDDTLYRERDYVRSGIAAVDVWVQWRLGIHGFDATATTLWNAGRRTKLFDMALAELGVTADLATIAAMVAIYRDHLPRIRLAPDALAFLASDHGFGLALITDGFGAAQRRKVAALGLTRYPFDPIVYTDDWGPTFWKPHRRAFDAVEAVHRGRSNRFVYVADNPAKDFLAPRALGWGTVQIDRPDAVHPRVAPGPSYCAATHIRSLRDLTQQRIEALFVPASLEVDA</sequence>
<evidence type="ECO:0000313" key="5">
    <source>
        <dbReference type="Proteomes" id="UP000287746"/>
    </source>
</evidence>
<dbReference type="InterPro" id="IPR051400">
    <property type="entry name" value="HAD-like_hydrolase"/>
</dbReference>
<dbReference type="Pfam" id="PF00702">
    <property type="entry name" value="Hydrolase"/>
    <property type="match status" value="1"/>
</dbReference>
<dbReference type="InterPro" id="IPR036412">
    <property type="entry name" value="HAD-like_sf"/>
</dbReference>
<evidence type="ECO:0000313" key="4">
    <source>
        <dbReference type="EMBL" id="RSY82533.1"/>
    </source>
</evidence>
<dbReference type="EMBL" id="QQYZ01000012">
    <property type="protein sequence ID" value="RSY82533.1"/>
    <property type="molecule type" value="Genomic_DNA"/>
</dbReference>
<dbReference type="GO" id="GO:0046872">
    <property type="term" value="F:metal ion binding"/>
    <property type="evidence" value="ECO:0007669"/>
    <property type="project" value="UniProtKB-KW"/>
</dbReference>
<dbReference type="Proteomes" id="UP000287746">
    <property type="component" value="Unassembled WGS sequence"/>
</dbReference>
<keyword evidence="2 4" id="KW-0378">Hydrolase</keyword>
<evidence type="ECO:0000256" key="1">
    <source>
        <dbReference type="ARBA" id="ARBA00022723"/>
    </source>
</evidence>
<gene>
    <name evidence="4" type="ORF">DAH66_13485</name>
</gene>
<accession>A0A430G239</accession>
<dbReference type="Gene3D" id="1.10.150.520">
    <property type="match status" value="1"/>
</dbReference>
<dbReference type="Gene3D" id="3.40.50.1000">
    <property type="entry name" value="HAD superfamily/HAD-like"/>
    <property type="match status" value="1"/>
</dbReference>
<evidence type="ECO:0000256" key="3">
    <source>
        <dbReference type="ARBA" id="ARBA00022842"/>
    </source>
</evidence>
<reference evidence="4 5" key="1">
    <citation type="submission" date="2018-07" db="EMBL/GenBank/DDBJ databases">
        <title>Genomic and Epidemiologic Investigation of an Indolent Hospital Outbreak.</title>
        <authorList>
            <person name="Johnson R.C."/>
            <person name="Deming C."/>
            <person name="Conlan S."/>
            <person name="Zellmer C.J."/>
            <person name="Michelin A.V."/>
            <person name="Lee-Lin S."/>
            <person name="Thomas P.J."/>
            <person name="Park M."/>
            <person name="Weingarten R.A."/>
            <person name="Less J."/>
            <person name="Dekker J.P."/>
            <person name="Frank K.M."/>
            <person name="Musser K.A."/>
            <person name="Mcquiston J.R."/>
            <person name="Henderson D.K."/>
            <person name="Lau A.F."/>
            <person name="Palmore T.N."/>
            <person name="Segre J.A."/>
        </authorList>
    </citation>
    <scope>NUCLEOTIDE SEQUENCE [LARGE SCALE GENOMIC DNA]</scope>
    <source>
        <strain evidence="4 5">SK-CDC1_0717</strain>
    </source>
</reference>
<keyword evidence="3" id="KW-0460">Magnesium</keyword>
<dbReference type="AlphaFoldDB" id="A0A430G239"/>
<keyword evidence="1" id="KW-0479">Metal-binding</keyword>
<name>A0A430G239_9SPHN</name>
<organism evidence="4 5">
    <name type="scientific">Sphingomonas koreensis</name>
    <dbReference type="NCBI Taxonomy" id="93064"/>
    <lineage>
        <taxon>Bacteria</taxon>
        <taxon>Pseudomonadati</taxon>
        <taxon>Pseudomonadota</taxon>
        <taxon>Alphaproteobacteria</taxon>
        <taxon>Sphingomonadales</taxon>
        <taxon>Sphingomonadaceae</taxon>
        <taxon>Sphingomonas</taxon>
    </lineage>
</organism>
<protein>
    <submittedName>
        <fullName evidence="4">HAD family hydrolase</fullName>
    </submittedName>
</protein>
<dbReference type="GO" id="GO:0016791">
    <property type="term" value="F:phosphatase activity"/>
    <property type="evidence" value="ECO:0007669"/>
    <property type="project" value="TreeGrafter"/>
</dbReference>
<dbReference type="PANTHER" id="PTHR46470:SF2">
    <property type="entry name" value="GLYCERALDEHYDE 3-PHOSPHATE PHOSPHATASE"/>
    <property type="match status" value="1"/>
</dbReference>
<comment type="caution">
    <text evidence="4">The sequence shown here is derived from an EMBL/GenBank/DDBJ whole genome shotgun (WGS) entry which is preliminary data.</text>
</comment>